<keyword evidence="1" id="KW-1133">Transmembrane helix</keyword>
<evidence type="ECO:0000313" key="3">
    <source>
        <dbReference type="Proteomes" id="UP000772186"/>
    </source>
</evidence>
<protein>
    <submittedName>
        <fullName evidence="2">Uncharacterized protein</fullName>
    </submittedName>
</protein>
<organism evidence="2 3">
    <name type="scientific">Mycoplasma tauri</name>
    <dbReference type="NCBI Taxonomy" id="547987"/>
    <lineage>
        <taxon>Bacteria</taxon>
        <taxon>Bacillati</taxon>
        <taxon>Mycoplasmatota</taxon>
        <taxon>Mollicutes</taxon>
        <taxon>Mycoplasmataceae</taxon>
        <taxon>Mycoplasma</taxon>
    </lineage>
</organism>
<gene>
    <name evidence="2" type="ORF">LAD73_02195</name>
</gene>
<keyword evidence="1" id="KW-0812">Transmembrane</keyword>
<feature type="transmembrane region" description="Helical" evidence="1">
    <location>
        <begin position="64"/>
        <end position="86"/>
    </location>
</feature>
<keyword evidence="1" id="KW-0472">Membrane</keyword>
<dbReference type="RefSeq" id="WP_205517413.1">
    <property type="nucleotide sequence ID" value="NZ_CP070479.1"/>
</dbReference>
<keyword evidence="3" id="KW-1185">Reference proteome</keyword>
<feature type="transmembrane region" description="Helical" evidence="1">
    <location>
        <begin position="30"/>
        <end position="52"/>
    </location>
</feature>
<sequence>MTKHTLKEKVDVWYKVINMNKRTMRQSVSMAFKGIVPLMIMIIVLVCIINWLLSFPYRRGENVLGVFIFSNIFFAIILAILSWYLLVKIILHKALNAIDANNKELALKYTKKYVKLSCKRYPNYFAEQVDEIEKTNL</sequence>
<name>A0A953NEL6_9MOLU</name>
<dbReference type="Proteomes" id="UP000772186">
    <property type="component" value="Unassembled WGS sequence"/>
</dbReference>
<dbReference type="AlphaFoldDB" id="A0A953NEL6"/>
<evidence type="ECO:0000313" key="2">
    <source>
        <dbReference type="EMBL" id="MBZ4195518.1"/>
    </source>
</evidence>
<reference evidence="2 3" key="1">
    <citation type="submission" date="2021-09" db="EMBL/GenBank/DDBJ databases">
        <title>WGS of Mycoplasma sp. Zaradi2 strains.</title>
        <authorList>
            <person name="Spergser J."/>
        </authorList>
    </citation>
    <scope>NUCLEOTIDE SEQUENCE [LARGE SCALE GENOMIC DNA]</scope>
    <source>
        <strain evidence="2 3">1331</strain>
    </source>
</reference>
<comment type="caution">
    <text evidence="2">The sequence shown here is derived from an EMBL/GenBank/DDBJ whole genome shotgun (WGS) entry which is preliminary data.</text>
</comment>
<evidence type="ECO:0000256" key="1">
    <source>
        <dbReference type="SAM" id="Phobius"/>
    </source>
</evidence>
<dbReference type="EMBL" id="JAIQBY010000023">
    <property type="protein sequence ID" value="MBZ4195518.1"/>
    <property type="molecule type" value="Genomic_DNA"/>
</dbReference>
<accession>A0A953NEL6</accession>
<proteinExistence type="predicted"/>